<proteinExistence type="predicted"/>
<evidence type="ECO:0000256" key="1">
    <source>
        <dbReference type="ARBA" id="ARBA00022741"/>
    </source>
</evidence>
<dbReference type="AlphaFoldDB" id="A0A2T0N6R4"/>
<comment type="caution">
    <text evidence="5">The sequence shown here is derived from an EMBL/GenBank/DDBJ whole genome shotgun (WGS) entry which is preliminary data.</text>
</comment>
<dbReference type="Gene3D" id="3.40.50.300">
    <property type="entry name" value="P-loop containing nucleotide triphosphate hydrolases"/>
    <property type="match status" value="1"/>
</dbReference>
<dbReference type="InterPro" id="IPR016032">
    <property type="entry name" value="Sig_transdc_resp-reg_C-effctor"/>
</dbReference>
<dbReference type="GO" id="GO:0005524">
    <property type="term" value="F:ATP binding"/>
    <property type="evidence" value="ECO:0007669"/>
    <property type="project" value="UniProtKB-KW"/>
</dbReference>
<evidence type="ECO:0000256" key="2">
    <source>
        <dbReference type="ARBA" id="ARBA00022840"/>
    </source>
</evidence>
<dbReference type="InterPro" id="IPR000792">
    <property type="entry name" value="Tscrpt_reg_LuxR_C"/>
</dbReference>
<dbReference type="SUPFAM" id="SSF52540">
    <property type="entry name" value="P-loop containing nucleoside triphosphate hydrolases"/>
    <property type="match status" value="1"/>
</dbReference>
<dbReference type="InterPro" id="IPR027417">
    <property type="entry name" value="P-loop_NTPase"/>
</dbReference>
<sequence length="957" mass="101452">MSSGQTLLHRDVELAAVREVLSRIRGSSPSVLLIQGARGMGRTTLLNAALSTLAETGAVLLMARGHPAEREHPFGVIRQLFEPLMAAGRAPPTGLTLDEERKDAVTPDVLHGLYRATRSFTGDQPLIIAVDDVHHADQQSSEWCSYIARRLDGLPIAMILTSADPGESGGNDLARDLAALPYMRLLRPAPLPHLAARRLLACQLGTAEQQVDAEVALACHQLTRGNPALLHELATRLARTGVSATRDELPRVLEAGAAAMTETALGWLTDSDSGADAAGVDLLRALAVVAPDDGLELAAMLAGHGQDAARVAAARLRALGLITGSPPGRFPHPGVQQAVLAGMDPDERDRLHRRTAALLHRLGAPLSSSARHLMSAGPTGDPLTVTVLREAAEEAGGNHAWQDATGYLHRALAETDDRDTVLEVTAELGAVEKHRDLPACLRHLRTVYGRVKRAPQALMSMTPFADLLVTVNSAEAGEVLAEAATTAAATPQFAGADLALLFAAQALLWGRSAGQIGVRRLGRSFGTLLTPAAREFLSALALATGARGRNLPRMLAQTRRCMDGQGAVPVTAVLPLVWGDRLDEASYWSERLVSETRDEGSSTRLALALLARAEVRYQLGSLDAALRDANDAIASAREVQAEGFHAAATACAARILVERGELEAAETALGTVRTYGDWHPLISGHVLDALGRVHLSHGRPRDGLLTLLECGRRLTAAGITNPACVPWGTNTILAYTLSGERSAARMVAERELELARAWGAPTTIARALSAGSVAHEGATRLDMLHEAVDLLAHRGARLEQARAMLRLGIAQRQAGDTGKAHETLAMALRLAADCGAVRLAALADKHRTATAPRRPAAPSANGQDGHPLTVGERRVTDLVLRGMSNLEVATVLSISKRTVDTHLARIYRKLGIHTRAELAVILTGLSDHDAPESNGHADEPVGERADEPTPAALLEDL</sequence>
<dbReference type="PROSITE" id="PS50043">
    <property type="entry name" value="HTH_LUXR_2"/>
    <property type="match status" value="1"/>
</dbReference>
<dbReference type="Pfam" id="PF13191">
    <property type="entry name" value="AAA_16"/>
    <property type="match status" value="1"/>
</dbReference>
<protein>
    <submittedName>
        <fullName evidence="5">Regulatory LuxR family protein</fullName>
    </submittedName>
</protein>
<organism evidence="5 6">
    <name type="scientific">Nonomuraea fuscirosea</name>
    <dbReference type="NCBI Taxonomy" id="1291556"/>
    <lineage>
        <taxon>Bacteria</taxon>
        <taxon>Bacillati</taxon>
        <taxon>Actinomycetota</taxon>
        <taxon>Actinomycetes</taxon>
        <taxon>Streptosporangiales</taxon>
        <taxon>Streptosporangiaceae</taxon>
        <taxon>Nonomuraea</taxon>
    </lineage>
</organism>
<dbReference type="InterPro" id="IPR036388">
    <property type="entry name" value="WH-like_DNA-bd_sf"/>
</dbReference>
<keyword evidence="6" id="KW-1185">Reference proteome</keyword>
<feature type="compositionally biased region" description="Low complexity" evidence="3">
    <location>
        <begin position="849"/>
        <end position="858"/>
    </location>
</feature>
<keyword evidence="1" id="KW-0547">Nucleotide-binding</keyword>
<dbReference type="InterPro" id="IPR041664">
    <property type="entry name" value="AAA_16"/>
</dbReference>
<dbReference type="InterPro" id="IPR011990">
    <property type="entry name" value="TPR-like_helical_dom_sf"/>
</dbReference>
<dbReference type="PANTHER" id="PTHR16305">
    <property type="entry name" value="TESTICULAR SOLUBLE ADENYLYL CYCLASE"/>
    <property type="match status" value="1"/>
</dbReference>
<evidence type="ECO:0000313" key="6">
    <source>
        <dbReference type="Proteomes" id="UP000238312"/>
    </source>
</evidence>
<dbReference type="CDD" id="cd06170">
    <property type="entry name" value="LuxR_C_like"/>
    <property type="match status" value="1"/>
</dbReference>
<dbReference type="EMBL" id="PVNG01000003">
    <property type="protein sequence ID" value="PRX68228.1"/>
    <property type="molecule type" value="Genomic_DNA"/>
</dbReference>
<dbReference type="SMART" id="SM00421">
    <property type="entry name" value="HTH_LUXR"/>
    <property type="match status" value="1"/>
</dbReference>
<dbReference type="GO" id="GO:0004016">
    <property type="term" value="F:adenylate cyclase activity"/>
    <property type="evidence" value="ECO:0007669"/>
    <property type="project" value="TreeGrafter"/>
</dbReference>
<dbReference type="PANTHER" id="PTHR16305:SF35">
    <property type="entry name" value="TRANSCRIPTIONAL ACTIVATOR DOMAIN"/>
    <property type="match status" value="1"/>
</dbReference>
<feature type="region of interest" description="Disordered" evidence="3">
    <location>
        <begin position="846"/>
        <end position="870"/>
    </location>
</feature>
<dbReference type="SUPFAM" id="SSF48452">
    <property type="entry name" value="TPR-like"/>
    <property type="match status" value="1"/>
</dbReference>
<evidence type="ECO:0000256" key="3">
    <source>
        <dbReference type="SAM" id="MobiDB-lite"/>
    </source>
</evidence>
<dbReference type="GO" id="GO:0003677">
    <property type="term" value="F:DNA binding"/>
    <property type="evidence" value="ECO:0007669"/>
    <property type="project" value="InterPro"/>
</dbReference>
<dbReference type="Pfam" id="PF00196">
    <property type="entry name" value="GerE"/>
    <property type="match status" value="1"/>
</dbReference>
<dbReference type="GO" id="GO:0006355">
    <property type="term" value="P:regulation of DNA-templated transcription"/>
    <property type="evidence" value="ECO:0007669"/>
    <property type="project" value="InterPro"/>
</dbReference>
<dbReference type="Gene3D" id="1.10.10.10">
    <property type="entry name" value="Winged helix-like DNA-binding domain superfamily/Winged helix DNA-binding domain"/>
    <property type="match status" value="1"/>
</dbReference>
<feature type="domain" description="HTH luxR-type" evidence="4">
    <location>
        <begin position="861"/>
        <end position="926"/>
    </location>
</feature>
<gene>
    <name evidence="5" type="ORF">B0I32_103189</name>
</gene>
<dbReference type="GO" id="GO:0005737">
    <property type="term" value="C:cytoplasm"/>
    <property type="evidence" value="ECO:0007669"/>
    <property type="project" value="TreeGrafter"/>
</dbReference>
<dbReference type="PRINTS" id="PR00038">
    <property type="entry name" value="HTHLUXR"/>
</dbReference>
<reference evidence="5 6" key="1">
    <citation type="submission" date="2018-03" db="EMBL/GenBank/DDBJ databases">
        <title>Genomic Encyclopedia of Type Strains, Phase III (KMG-III): the genomes of soil and plant-associated and newly described type strains.</title>
        <authorList>
            <person name="Whitman W."/>
        </authorList>
    </citation>
    <scope>NUCLEOTIDE SEQUENCE [LARGE SCALE GENOMIC DNA]</scope>
    <source>
        <strain evidence="5 6">CGMCC 4.7104</strain>
    </source>
</reference>
<dbReference type="Gene3D" id="1.25.40.10">
    <property type="entry name" value="Tetratricopeptide repeat domain"/>
    <property type="match status" value="1"/>
</dbReference>
<dbReference type="PROSITE" id="PS00622">
    <property type="entry name" value="HTH_LUXR_1"/>
    <property type="match status" value="1"/>
</dbReference>
<keyword evidence="2" id="KW-0067">ATP-binding</keyword>
<evidence type="ECO:0000313" key="5">
    <source>
        <dbReference type="EMBL" id="PRX68228.1"/>
    </source>
</evidence>
<name>A0A2T0N6R4_9ACTN</name>
<dbReference type="RefSeq" id="WP_106236388.1">
    <property type="nucleotide sequence ID" value="NZ_PVNG01000003.1"/>
</dbReference>
<evidence type="ECO:0000259" key="4">
    <source>
        <dbReference type="PROSITE" id="PS50043"/>
    </source>
</evidence>
<dbReference type="SUPFAM" id="SSF46894">
    <property type="entry name" value="C-terminal effector domain of the bipartite response regulators"/>
    <property type="match status" value="1"/>
</dbReference>
<feature type="compositionally biased region" description="Basic and acidic residues" evidence="3">
    <location>
        <begin position="927"/>
        <end position="947"/>
    </location>
</feature>
<dbReference type="OrthoDB" id="3178131at2"/>
<dbReference type="Proteomes" id="UP000238312">
    <property type="component" value="Unassembled WGS sequence"/>
</dbReference>
<feature type="region of interest" description="Disordered" evidence="3">
    <location>
        <begin position="927"/>
        <end position="957"/>
    </location>
</feature>
<accession>A0A2T0N6R4</accession>